<feature type="compositionally biased region" description="Polar residues" evidence="2">
    <location>
        <begin position="697"/>
        <end position="708"/>
    </location>
</feature>
<feature type="compositionally biased region" description="Polar residues" evidence="2">
    <location>
        <begin position="983"/>
        <end position="998"/>
    </location>
</feature>
<feature type="compositionally biased region" description="Low complexity" evidence="2">
    <location>
        <begin position="110"/>
        <end position="131"/>
    </location>
</feature>
<keyword evidence="1" id="KW-0175">Coiled coil</keyword>
<dbReference type="EMBL" id="LK052959">
    <property type="protein sequence ID" value="CDR49186.1"/>
    <property type="molecule type" value="Genomic_DNA"/>
</dbReference>
<feature type="coiled-coil region" evidence="1">
    <location>
        <begin position="1043"/>
        <end position="1073"/>
    </location>
</feature>
<proteinExistence type="predicted"/>
<feature type="compositionally biased region" description="Polar residues" evidence="2">
    <location>
        <begin position="604"/>
        <end position="616"/>
    </location>
</feature>
<feature type="region of interest" description="Disordered" evidence="2">
    <location>
        <begin position="1123"/>
        <end position="1196"/>
    </location>
</feature>
<feature type="compositionally biased region" description="Basic residues" evidence="2">
    <location>
        <begin position="547"/>
        <end position="557"/>
    </location>
</feature>
<organism evidence="3">
    <name type="scientific">Rhodotorula toruloides</name>
    <name type="common">Yeast</name>
    <name type="synonym">Rhodosporidium toruloides</name>
    <dbReference type="NCBI Taxonomy" id="5286"/>
    <lineage>
        <taxon>Eukaryota</taxon>
        <taxon>Fungi</taxon>
        <taxon>Dikarya</taxon>
        <taxon>Basidiomycota</taxon>
        <taxon>Pucciniomycotina</taxon>
        <taxon>Microbotryomycetes</taxon>
        <taxon>Sporidiobolales</taxon>
        <taxon>Sporidiobolaceae</taxon>
        <taxon>Rhodotorula</taxon>
    </lineage>
</organism>
<name>A0A061BGR5_RHOTO</name>
<feature type="compositionally biased region" description="Basic and acidic residues" evidence="2">
    <location>
        <begin position="33"/>
        <end position="45"/>
    </location>
</feature>
<feature type="compositionally biased region" description="Low complexity" evidence="2">
    <location>
        <begin position="477"/>
        <end position="497"/>
    </location>
</feature>
<feature type="compositionally biased region" description="Pro residues" evidence="2">
    <location>
        <begin position="825"/>
        <end position="834"/>
    </location>
</feature>
<feature type="compositionally biased region" description="Basic and acidic residues" evidence="2">
    <location>
        <begin position="660"/>
        <end position="674"/>
    </location>
</feature>
<feature type="region of interest" description="Disordered" evidence="2">
    <location>
        <begin position="1"/>
        <end position="504"/>
    </location>
</feature>
<feature type="compositionally biased region" description="Polar residues" evidence="2">
    <location>
        <begin position="1234"/>
        <end position="1248"/>
    </location>
</feature>
<feature type="region of interest" description="Disordered" evidence="2">
    <location>
        <begin position="1214"/>
        <end position="1248"/>
    </location>
</feature>
<feature type="region of interest" description="Disordered" evidence="2">
    <location>
        <begin position="1313"/>
        <end position="1377"/>
    </location>
</feature>
<feature type="compositionally biased region" description="Polar residues" evidence="2">
    <location>
        <begin position="159"/>
        <end position="171"/>
    </location>
</feature>
<protein>
    <submittedName>
        <fullName evidence="3">RHTO0S24e00254g1_1</fullName>
    </submittedName>
</protein>
<feature type="compositionally biased region" description="Low complexity" evidence="2">
    <location>
        <begin position="759"/>
        <end position="782"/>
    </location>
</feature>
<feature type="compositionally biased region" description="Pro residues" evidence="2">
    <location>
        <begin position="679"/>
        <end position="696"/>
    </location>
</feature>
<feature type="compositionally biased region" description="Low complexity" evidence="2">
    <location>
        <begin position="172"/>
        <end position="188"/>
    </location>
</feature>
<reference evidence="3" key="1">
    <citation type="journal article" date="2014" name="Genome Announc.">
        <title>Draft genome sequence of Rhodosporidium toruloides CECT1137, an oleaginous yeast of biotechnological interest.</title>
        <authorList>
            <person name="Morin N."/>
            <person name="Calcas X."/>
            <person name="Devillers H."/>
            <person name="Durrens P."/>
            <person name="Sherman D.J."/>
            <person name="Nicaud J.-M."/>
            <person name="Neuveglise C."/>
        </authorList>
    </citation>
    <scope>NUCLEOTIDE SEQUENCE</scope>
    <source>
        <strain evidence="3">CECT1137</strain>
    </source>
</reference>
<feature type="compositionally biased region" description="Low complexity" evidence="2">
    <location>
        <begin position="912"/>
        <end position="944"/>
    </location>
</feature>
<feature type="compositionally biased region" description="Low complexity" evidence="2">
    <location>
        <begin position="1261"/>
        <end position="1270"/>
    </location>
</feature>
<feature type="compositionally biased region" description="Polar residues" evidence="2">
    <location>
        <begin position="247"/>
        <end position="259"/>
    </location>
</feature>
<accession>A0A061BGR5</accession>
<feature type="compositionally biased region" description="Basic and acidic residues" evidence="2">
    <location>
        <begin position="331"/>
        <end position="345"/>
    </location>
</feature>
<evidence type="ECO:0000256" key="2">
    <source>
        <dbReference type="SAM" id="MobiDB-lite"/>
    </source>
</evidence>
<feature type="compositionally biased region" description="Low complexity" evidence="2">
    <location>
        <begin position="589"/>
        <end position="603"/>
    </location>
</feature>
<feature type="compositionally biased region" description="Polar residues" evidence="2">
    <location>
        <begin position="566"/>
        <end position="579"/>
    </location>
</feature>
<dbReference type="OrthoDB" id="2554322at2759"/>
<feature type="compositionally biased region" description="Pro residues" evidence="2">
    <location>
        <begin position="872"/>
        <end position="888"/>
    </location>
</feature>
<feature type="compositionally biased region" description="Polar residues" evidence="2">
    <location>
        <begin position="742"/>
        <end position="755"/>
    </location>
</feature>
<sequence length="1454" mass="154857">MSTAVQYPLRDLIDLQHDPYPSSPPPASTSAPSKRDNSLDRWRENDGDDDWGELPTSTAKKGKGKAVEADGPPKRQSKMSERSKRAVASESWDDDFLFQHDPPPPPSRPPSRSRSRPTTPAHRSVSSTSRIPPSPSSPPPRRPMSPPQSLVLNGPATLSLDSLASSVGWSSDQDPTVTVPPTSTQSATPRPPSRPSHQTHRKSESTATARPPLSRQTTPRSRIPKPAPSSNSRHVTPHSEDDDFRSATPSLTEDSFNSLTTGEELATETEDEQTDVAVASPTLRQAPVIERVPSTRKWRFSRSGKAESNKAEAPASAFSGFLGRRASVAPREPEVMMIDRQEFARSRQSNSPRNALPRPQQSADSATPRQTRATAATRGKHSSTASTATVSSEGSASNDRARRTSLQFAPLSFVRRGSVVDAQSPSAGSTTFGWREYNGTTTEDDDDGRTTGPDMSELSEDDDVVPAGRARTRHAARPTASATTTPSTSYISPSTRPVSPVESILGGDKTRWNASQVSFASTASAFALRRDGSARQYEGRGADATAGRKRKLVKKRPVSTVVGEQESLTASSLGLSNDGTSERPLLAPSIFSTSSGGSSYPDSNRTVLTRSRSTRPMPSLAFARESGDEGGTRGTTRPTTRQRAVANPPRPTSAATVSPRKGEKGQVVELDREWLGVVPFPPSPRASLEAPPPGPSLPTSASRSSLRPTSGFLRKMSGKSHPPVTGRTQAEAKQTKRGSGIGSSITNLLSRSTSALPLAGKRAPSPAPSSKSVKSSKSLLLRRSSKKGKDDEPEVPKSPSIGALRKRRSVTAPVTGKSPSMPSLPSSPPPPPLPRSGSAFSFITRARGFSRSSPRTETPPSPRKPSTSVDAPPVPPIPPPRPPRPSPAVIPAQTATRPPPSHGQLNAAYRMPGTSASTAAGPSGSRPAQLAPTSTARAAATSRPPKTRPLQAGHRPSVSLSSIMPLRSTSPLPRPPQPPLGVRTSQQSFASDNPSTAGESDRPPTVYSFGDDLVNGEDTGVPRRNSLSDLRIPARITNAQKKIEEDLERVKQFAAAIEELKALRGQYEELVQVMALPSVSPQHLSPDQPSKNAVAKTAQAIRRVELDYASWWEQAQTLIDLGDGKPRQAASRPSPGTLASRRDRCVSLAPEKTDRRHSRIGSESEAETIASARPADSTVTKRQVKRRPSASSIETAASVAHRQKEMLRGVLAAPHKGASLPSRAPPSPRPPLTVITQPDSATSSVSLQSGRRVSPLFAALASPSTPSLSPEKPSPASRRVSRTGVFGIREFLLRLRSRATEELAASVQTDPQLVSAGQAESDVAPAPRRSVSDPTYRSRHVSRPTPAVSVAPPMSRHAPRTASNSTSDSDEDWDLEFSPPRGASVLQLAAEDTTSSLSRRHGRTSSVAGVRGKTASADAKLVLTTEAMPSLLEKVREVREACETCIGLLKGLTV</sequence>
<feature type="region of interest" description="Disordered" evidence="2">
    <location>
        <begin position="535"/>
        <end position="1026"/>
    </location>
</feature>
<feature type="compositionally biased region" description="Basic and acidic residues" evidence="2">
    <location>
        <begin position="65"/>
        <end position="84"/>
    </location>
</feature>
<feature type="region of interest" description="Disordered" evidence="2">
    <location>
        <begin position="1261"/>
        <end position="1281"/>
    </location>
</feature>
<feature type="compositionally biased region" description="Low complexity" evidence="2">
    <location>
        <begin position="366"/>
        <end position="397"/>
    </location>
</feature>
<evidence type="ECO:0000256" key="1">
    <source>
        <dbReference type="SAM" id="Coils"/>
    </source>
</evidence>
<feature type="compositionally biased region" description="Pro residues" evidence="2">
    <location>
        <begin position="132"/>
        <end position="146"/>
    </location>
</feature>
<feature type="compositionally biased region" description="Acidic residues" evidence="2">
    <location>
        <begin position="265"/>
        <end position="274"/>
    </location>
</feature>
<evidence type="ECO:0000313" key="3">
    <source>
        <dbReference type="EMBL" id="CDR49186.1"/>
    </source>
</evidence>
<gene>
    <name evidence="3" type="ORF">RHTO0S_24e00254g</name>
</gene>
<feature type="compositionally biased region" description="Polar residues" evidence="2">
    <location>
        <begin position="346"/>
        <end position="365"/>
    </location>
</feature>
<feature type="compositionally biased region" description="Polar residues" evidence="2">
    <location>
        <begin position="421"/>
        <end position="432"/>
    </location>
</feature>